<dbReference type="InterPro" id="IPR029442">
    <property type="entry name" value="GyrI-like"/>
</dbReference>
<organism evidence="4 5">
    <name type="scientific">Fusibacter paucivorans</name>
    <dbReference type="NCBI Taxonomy" id="76009"/>
    <lineage>
        <taxon>Bacteria</taxon>
        <taxon>Bacillati</taxon>
        <taxon>Bacillota</taxon>
        <taxon>Clostridia</taxon>
        <taxon>Eubacteriales</taxon>
        <taxon>Eubacteriales Family XII. Incertae Sedis</taxon>
        <taxon>Fusibacter</taxon>
    </lineage>
</organism>
<dbReference type="SMART" id="SM00422">
    <property type="entry name" value="HTH_MERR"/>
    <property type="match status" value="1"/>
</dbReference>
<name>A0ABS5PR71_9FIRM</name>
<dbReference type="PROSITE" id="PS00552">
    <property type="entry name" value="HTH_MERR_1"/>
    <property type="match status" value="1"/>
</dbReference>
<evidence type="ECO:0000313" key="4">
    <source>
        <dbReference type="EMBL" id="MBS7527645.1"/>
    </source>
</evidence>
<dbReference type="PROSITE" id="PS50937">
    <property type="entry name" value="HTH_MERR_2"/>
    <property type="match status" value="1"/>
</dbReference>
<dbReference type="CDD" id="cd01107">
    <property type="entry name" value="HTH_BmrR"/>
    <property type="match status" value="1"/>
</dbReference>
<comment type="caution">
    <text evidence="4">The sequence shown here is derived from an EMBL/GenBank/DDBJ whole genome shotgun (WGS) entry which is preliminary data.</text>
</comment>
<dbReference type="InterPro" id="IPR047057">
    <property type="entry name" value="MerR_fam"/>
</dbReference>
<dbReference type="SUPFAM" id="SSF46955">
    <property type="entry name" value="Putative DNA-binding domain"/>
    <property type="match status" value="1"/>
</dbReference>
<dbReference type="Pfam" id="PF06445">
    <property type="entry name" value="GyrI-like"/>
    <property type="match status" value="1"/>
</dbReference>
<dbReference type="RefSeq" id="WP_213237506.1">
    <property type="nucleotide sequence ID" value="NZ_JAHBCL010000023.1"/>
</dbReference>
<accession>A0ABS5PR71</accession>
<evidence type="ECO:0000256" key="2">
    <source>
        <dbReference type="SAM" id="Coils"/>
    </source>
</evidence>
<gene>
    <name evidence="4" type="ORF">KHM83_13245</name>
</gene>
<dbReference type="Gene3D" id="1.10.1660.10">
    <property type="match status" value="1"/>
</dbReference>
<dbReference type="EMBL" id="JAHBCL010000023">
    <property type="protein sequence ID" value="MBS7527645.1"/>
    <property type="molecule type" value="Genomic_DNA"/>
</dbReference>
<evidence type="ECO:0000313" key="5">
    <source>
        <dbReference type="Proteomes" id="UP000746471"/>
    </source>
</evidence>
<evidence type="ECO:0000259" key="3">
    <source>
        <dbReference type="PROSITE" id="PS50937"/>
    </source>
</evidence>
<feature type="domain" description="HTH merR-type" evidence="3">
    <location>
        <begin position="1"/>
        <end position="71"/>
    </location>
</feature>
<feature type="coiled-coil region" evidence="2">
    <location>
        <begin position="86"/>
        <end position="113"/>
    </location>
</feature>
<dbReference type="InterPro" id="IPR010499">
    <property type="entry name" value="AraC_E-bd"/>
</dbReference>
<dbReference type="Gene3D" id="3.20.80.10">
    <property type="entry name" value="Regulatory factor, effector binding domain"/>
    <property type="match status" value="1"/>
</dbReference>
<reference evidence="4 5" key="1">
    <citation type="submission" date="2021-05" db="EMBL/GenBank/DDBJ databases">
        <title>Fusibacter ferrireducens sp. nov., an anaerobic, sulfur- and Fe-reducing bacterium isolated from the mangrove sediment.</title>
        <authorList>
            <person name="Qiu D."/>
        </authorList>
    </citation>
    <scope>NUCLEOTIDE SEQUENCE [LARGE SCALE GENOMIC DNA]</scope>
    <source>
        <strain evidence="4 5">DSM 12116</strain>
    </source>
</reference>
<dbReference type="InterPro" id="IPR011256">
    <property type="entry name" value="Reg_factor_effector_dom_sf"/>
</dbReference>
<keyword evidence="5" id="KW-1185">Reference proteome</keyword>
<dbReference type="Proteomes" id="UP000746471">
    <property type="component" value="Unassembled WGS sequence"/>
</dbReference>
<dbReference type="SUPFAM" id="SSF55136">
    <property type="entry name" value="Probable bacterial effector-binding domain"/>
    <property type="match status" value="1"/>
</dbReference>
<dbReference type="Pfam" id="PF13411">
    <property type="entry name" value="MerR_1"/>
    <property type="match status" value="1"/>
</dbReference>
<evidence type="ECO:0000256" key="1">
    <source>
        <dbReference type="ARBA" id="ARBA00023125"/>
    </source>
</evidence>
<dbReference type="SMART" id="SM00871">
    <property type="entry name" value="AraC_E_bind"/>
    <property type="match status" value="1"/>
</dbReference>
<proteinExistence type="predicted"/>
<sequence>MLKIGDFSKLSRISIRMLRHYDEIGLLKPKHIDAGSGYRYYGEDQLTVTNRISALREMGFGLATIGDILTTYSDPERLIDFLTVKESEVKAEAAVIERRLRRLETTIERLRKDGTVMSYQVTLKTLPERYVASVREVIPTYDQEGMLWQKMMTEAGPLNLQMNNPCYSLAIFHDEAYKESDVDVEIQLAVVGEYANTANVVFKKEAPILMASATFNGSYDSISVVNEAVANWVSDNGYAFDGASFCIYHVSPNESQNPDDWVTEVCYPVRKPAL</sequence>
<dbReference type="PANTHER" id="PTHR30204:SF97">
    <property type="entry name" value="MERR FAMILY REGULATORY PROTEIN"/>
    <property type="match status" value="1"/>
</dbReference>
<dbReference type="InterPro" id="IPR009061">
    <property type="entry name" value="DNA-bd_dom_put_sf"/>
</dbReference>
<dbReference type="InterPro" id="IPR000551">
    <property type="entry name" value="MerR-type_HTH_dom"/>
</dbReference>
<keyword evidence="1" id="KW-0238">DNA-binding</keyword>
<protein>
    <submittedName>
        <fullName evidence="4">MerR family transcriptional regulator</fullName>
    </submittedName>
</protein>
<keyword evidence="2" id="KW-0175">Coiled coil</keyword>
<dbReference type="PANTHER" id="PTHR30204">
    <property type="entry name" value="REDOX-CYCLING DRUG-SENSING TRANSCRIPTIONAL ACTIVATOR SOXR"/>
    <property type="match status" value="1"/>
</dbReference>